<proteinExistence type="predicted"/>
<evidence type="ECO:0000256" key="2">
    <source>
        <dbReference type="ARBA" id="ARBA00022679"/>
    </source>
</evidence>
<dbReference type="PANTHER" id="PTHR34995">
    <property type="entry name" value="DNA-DIRECTED RNA POLYMERASE SUBUNIT BETA"/>
    <property type="match status" value="1"/>
</dbReference>
<evidence type="ECO:0000256" key="4">
    <source>
        <dbReference type="ARBA" id="ARBA00023163"/>
    </source>
</evidence>
<gene>
    <name evidence="5" type="ORF">ES288_D08G229600v1</name>
</gene>
<accession>A0A5D2BN39</accession>
<keyword evidence="3" id="KW-0548">Nucleotidyltransferase</keyword>
<keyword evidence="1" id="KW-0240">DNA-directed RNA polymerase</keyword>
<evidence type="ECO:0000313" key="5">
    <source>
        <dbReference type="EMBL" id="TYG58519.1"/>
    </source>
</evidence>
<organism evidence="5 6">
    <name type="scientific">Gossypium darwinii</name>
    <name type="common">Darwin's cotton</name>
    <name type="synonym">Gossypium barbadense var. darwinii</name>
    <dbReference type="NCBI Taxonomy" id="34276"/>
    <lineage>
        <taxon>Eukaryota</taxon>
        <taxon>Viridiplantae</taxon>
        <taxon>Streptophyta</taxon>
        <taxon>Embryophyta</taxon>
        <taxon>Tracheophyta</taxon>
        <taxon>Spermatophyta</taxon>
        <taxon>Magnoliopsida</taxon>
        <taxon>eudicotyledons</taxon>
        <taxon>Gunneridae</taxon>
        <taxon>Pentapetalae</taxon>
        <taxon>rosids</taxon>
        <taxon>malvids</taxon>
        <taxon>Malvales</taxon>
        <taxon>Malvaceae</taxon>
        <taxon>Malvoideae</taxon>
        <taxon>Gossypium</taxon>
    </lineage>
</organism>
<keyword evidence="2" id="KW-0808">Transferase</keyword>
<evidence type="ECO:0000256" key="3">
    <source>
        <dbReference type="ARBA" id="ARBA00022695"/>
    </source>
</evidence>
<name>A0A5D2BN39_GOSDA</name>
<evidence type="ECO:0000313" key="6">
    <source>
        <dbReference type="Proteomes" id="UP000323506"/>
    </source>
</evidence>
<keyword evidence="6" id="KW-1185">Reference proteome</keyword>
<keyword evidence="4" id="KW-0804">Transcription</keyword>
<sequence>KRALAEVFYIGSISLWVAGTSIQLVQTCLVLSWDQDNKSSFAEEVCTSFVEVRTNGLIRDFLRIDLVTSHIFYIRKRNDPSGLELISDNRSDRTNKNPRNHGTIHTLLNRNKESQSLMILSSSNCFRMGPFNYVKYHNTLVAKYLELDNLKQAFQVLNYYLIAENGKIYKFDPCRNIFLNAVNLNWYFSHHHYHHNYCEEISTIISFGQFICENVCIAKNGPRLKSGQVFIAQVDSIILRSAKPYLATPGATVHGYCGEILYEGDTLVTFIYEKSRSGDVLQLQSLTPQQK</sequence>
<dbReference type="GO" id="GO:0000428">
    <property type="term" value="C:DNA-directed RNA polymerase complex"/>
    <property type="evidence" value="ECO:0007669"/>
    <property type="project" value="UniProtKB-KW"/>
</dbReference>
<dbReference type="Proteomes" id="UP000323506">
    <property type="component" value="Chromosome D08"/>
</dbReference>
<protein>
    <submittedName>
        <fullName evidence="5">Uncharacterized protein</fullName>
    </submittedName>
</protein>
<evidence type="ECO:0000256" key="1">
    <source>
        <dbReference type="ARBA" id="ARBA00022478"/>
    </source>
</evidence>
<dbReference type="GO" id="GO:0016779">
    <property type="term" value="F:nucleotidyltransferase activity"/>
    <property type="evidence" value="ECO:0007669"/>
    <property type="project" value="UniProtKB-KW"/>
</dbReference>
<dbReference type="InterPro" id="IPR050254">
    <property type="entry name" value="RNA_pol_beta''_euk"/>
</dbReference>
<reference evidence="5 6" key="1">
    <citation type="submission" date="2019-06" db="EMBL/GenBank/DDBJ databases">
        <title>WGS assembly of Gossypium darwinii.</title>
        <authorList>
            <person name="Chen Z.J."/>
            <person name="Sreedasyam A."/>
            <person name="Ando A."/>
            <person name="Song Q."/>
            <person name="De L."/>
            <person name="Hulse-Kemp A."/>
            <person name="Ding M."/>
            <person name="Ye W."/>
            <person name="Kirkbride R."/>
            <person name="Jenkins J."/>
            <person name="Plott C."/>
            <person name="Lovell J."/>
            <person name="Lin Y.-M."/>
            <person name="Vaughn R."/>
            <person name="Liu B."/>
            <person name="Li W."/>
            <person name="Simpson S."/>
            <person name="Scheffler B."/>
            <person name="Saski C."/>
            <person name="Grover C."/>
            <person name="Hu G."/>
            <person name="Conover J."/>
            <person name="Carlson J."/>
            <person name="Shu S."/>
            <person name="Boston L."/>
            <person name="Williams M."/>
            <person name="Peterson D."/>
            <person name="Mcgee K."/>
            <person name="Jones D."/>
            <person name="Wendel J."/>
            <person name="Stelly D."/>
            <person name="Grimwood J."/>
            <person name="Schmutz J."/>
        </authorList>
    </citation>
    <scope>NUCLEOTIDE SEQUENCE [LARGE SCALE GENOMIC DNA]</scope>
    <source>
        <strain evidence="5">1808015.09</strain>
    </source>
</reference>
<dbReference type="PANTHER" id="PTHR34995:SF1">
    <property type="entry name" value="DNA-DIRECTED RNA POLYMERASE SUBUNIT BETA"/>
    <property type="match status" value="1"/>
</dbReference>
<dbReference type="EMBL" id="CM017708">
    <property type="protein sequence ID" value="TYG58519.1"/>
    <property type="molecule type" value="Genomic_DNA"/>
</dbReference>
<dbReference type="AlphaFoldDB" id="A0A5D2BN39"/>
<feature type="non-terminal residue" evidence="5">
    <location>
        <position position="1"/>
    </location>
</feature>